<accession>A0ACA9KCF9</accession>
<keyword evidence="2" id="KW-1185">Reference proteome</keyword>
<evidence type="ECO:0000313" key="1">
    <source>
        <dbReference type="EMBL" id="CAG8464540.1"/>
    </source>
</evidence>
<dbReference type="EMBL" id="CAJVPW010000753">
    <property type="protein sequence ID" value="CAG8464540.1"/>
    <property type="molecule type" value="Genomic_DNA"/>
</dbReference>
<sequence length="397" mass="47540">MLAARGITRMRKQRTHIQLPGQMSRHKQEQEEIPGCGAQRDHQLHLGISGLGLVRFQLWQTYETNLDHHKHTKKIKFQHTDINLRETWMFLYGFKKHEEWRLGKMSELRNLERSGIGVLSFSDYSINEFINLHKHKHANIDFEIYNNEEIRRKHIGCALFKYCWINPRRNYKYYDPVNHKIVKDFFIKKGLMHESRNDMIIEYPRLRRRNYMHVKYSYEKKSVEGYILIDKKKIDYVFMRKLIHMPKKRNCFVANDSGITKGALRVCKKLGIAHDNLENTTDKIKEYIKETKTSYYRSADSVLNSSSRDGEKGDERDRSEEDNQPKPQFRDECFRKMDLMIEFTNLRNPRHCPSGVYVMPSADNFYIWYGVLFVHKGYYKGGVFKFKLNIPIEYPFL</sequence>
<comment type="caution">
    <text evidence="1">The sequence shown here is derived from an EMBL/GenBank/DDBJ whole genome shotgun (WGS) entry which is preliminary data.</text>
</comment>
<protein>
    <submittedName>
        <fullName evidence="1">1372_t:CDS:1</fullName>
    </submittedName>
</protein>
<organism evidence="1 2">
    <name type="scientific">Cetraspora pellucida</name>
    <dbReference type="NCBI Taxonomy" id="1433469"/>
    <lineage>
        <taxon>Eukaryota</taxon>
        <taxon>Fungi</taxon>
        <taxon>Fungi incertae sedis</taxon>
        <taxon>Mucoromycota</taxon>
        <taxon>Glomeromycotina</taxon>
        <taxon>Glomeromycetes</taxon>
        <taxon>Diversisporales</taxon>
        <taxon>Gigasporaceae</taxon>
        <taxon>Cetraspora</taxon>
    </lineage>
</organism>
<gene>
    <name evidence="1" type="ORF">SPELUC_LOCUS1408</name>
</gene>
<reference evidence="1" key="1">
    <citation type="submission" date="2021-06" db="EMBL/GenBank/DDBJ databases">
        <authorList>
            <person name="Kallberg Y."/>
            <person name="Tangrot J."/>
            <person name="Rosling A."/>
        </authorList>
    </citation>
    <scope>NUCLEOTIDE SEQUENCE</scope>
    <source>
        <strain evidence="1">28 12/20/2015</strain>
    </source>
</reference>
<evidence type="ECO:0000313" key="2">
    <source>
        <dbReference type="Proteomes" id="UP000789366"/>
    </source>
</evidence>
<dbReference type="Proteomes" id="UP000789366">
    <property type="component" value="Unassembled WGS sequence"/>
</dbReference>
<name>A0ACA9KCF9_9GLOM</name>
<proteinExistence type="predicted"/>